<sequence>MEGARPPSPGDGLELSALQGQPDEQTPLNGAVQGFHSSTEEPCPAQSPSAFQADQESPWSACNRTLIGRCKLWMVLASIFLGFIIVIIISLCLMGVTYVDEDENDTFELSSSKTFLLVLKLPEECVTEEELPDLLTERITDVYSSSPALSRYFTSAELMDFSGENATITYQLQFGVPSEEDSFMKYMMSEELVLGVLRQDVHDQSVSGCESLGLAPGSLLLHGKSSKFSRQSCDGKRTRQDGWLTSTSVRVMFRSLGRFPSPCPS</sequence>
<accession>A0AC58QAM0</accession>
<keyword evidence="1" id="KW-1185">Reference proteome</keyword>
<organism evidence="1 2">
    <name type="scientific">Camelus bactrianus</name>
    <name type="common">Bactrian camel</name>
    <dbReference type="NCBI Taxonomy" id="9837"/>
    <lineage>
        <taxon>Eukaryota</taxon>
        <taxon>Metazoa</taxon>
        <taxon>Chordata</taxon>
        <taxon>Craniata</taxon>
        <taxon>Vertebrata</taxon>
        <taxon>Euteleostomi</taxon>
        <taxon>Mammalia</taxon>
        <taxon>Eutheria</taxon>
        <taxon>Laurasiatheria</taxon>
        <taxon>Artiodactyla</taxon>
        <taxon>Tylopoda</taxon>
        <taxon>Camelidae</taxon>
        <taxon>Camelus</taxon>
    </lineage>
</organism>
<name>A0AC58QAM0_CAMBA</name>
<dbReference type="Proteomes" id="UP001732780">
    <property type="component" value="Chromosome 1"/>
</dbReference>
<gene>
    <name evidence="2" type="primary">C1H3orf52</name>
</gene>
<proteinExistence type="predicted"/>
<evidence type="ECO:0000313" key="1">
    <source>
        <dbReference type="Proteomes" id="UP001732780"/>
    </source>
</evidence>
<keyword evidence="2" id="KW-0472">Membrane</keyword>
<dbReference type="RefSeq" id="XP_074219322.1">
    <property type="nucleotide sequence ID" value="XM_074363221.1"/>
</dbReference>
<keyword evidence="2" id="KW-0812">Transmembrane</keyword>
<protein>
    <submittedName>
        <fullName evidence="2">TPA-induced transmembrane protein isoform X1</fullName>
    </submittedName>
</protein>
<reference evidence="2" key="1">
    <citation type="submission" date="2025-08" db="UniProtKB">
        <authorList>
            <consortium name="RefSeq"/>
        </authorList>
    </citation>
    <scope>IDENTIFICATION</scope>
    <source>
        <tissue evidence="2">Blood</tissue>
    </source>
</reference>
<evidence type="ECO:0000313" key="2">
    <source>
        <dbReference type="RefSeq" id="XP_074219322.1"/>
    </source>
</evidence>